<dbReference type="GO" id="GO:0008137">
    <property type="term" value="F:NADH dehydrogenase (ubiquinone) activity"/>
    <property type="evidence" value="ECO:0007669"/>
    <property type="project" value="UniProtKB-EC"/>
</dbReference>
<evidence type="ECO:0000256" key="7">
    <source>
        <dbReference type="ARBA" id="ARBA00049551"/>
    </source>
</evidence>
<dbReference type="GO" id="GO:0042773">
    <property type="term" value="P:ATP synthesis coupled electron transport"/>
    <property type="evidence" value="ECO:0007669"/>
    <property type="project" value="InterPro"/>
</dbReference>
<gene>
    <name evidence="10" type="primary">ND5</name>
</gene>
<evidence type="ECO:0000256" key="8">
    <source>
        <dbReference type="SAM" id="Phobius"/>
    </source>
</evidence>
<feature type="transmembrane region" description="Helical" evidence="8">
    <location>
        <begin position="276"/>
        <end position="294"/>
    </location>
</feature>
<reference evidence="10" key="1">
    <citation type="submission" date="2015-06" db="EMBL/GenBank/DDBJ databases">
        <title>Complete Genome sequence of Ruditapes Philippinarum (Mollusca : Bivalvia) mitochondria.</title>
        <authorList>
            <person name="Hwang J.Y."/>
            <person name="Kim E.B."/>
        </authorList>
    </citation>
    <scope>NUCLEOTIDE SEQUENCE</scope>
</reference>
<keyword evidence="10" id="KW-0496">Mitochondrion</keyword>
<evidence type="ECO:0000256" key="5">
    <source>
        <dbReference type="ARBA" id="ARBA00023136"/>
    </source>
</evidence>
<feature type="transmembrane region" description="Helical" evidence="8">
    <location>
        <begin position="184"/>
        <end position="206"/>
    </location>
</feature>
<feature type="transmembrane region" description="Helical" evidence="8">
    <location>
        <begin position="306"/>
        <end position="329"/>
    </location>
</feature>
<dbReference type="EMBL" id="KT001084">
    <property type="protein sequence ID" value="AKP94718.1"/>
    <property type="molecule type" value="Genomic_DNA"/>
</dbReference>
<dbReference type="InterPro" id="IPR003945">
    <property type="entry name" value="NU5C-like"/>
</dbReference>
<feature type="transmembrane region" description="Helical" evidence="8">
    <location>
        <begin position="466"/>
        <end position="488"/>
    </location>
</feature>
<feature type="transmembrane region" description="Helical" evidence="8">
    <location>
        <begin position="426"/>
        <end position="446"/>
    </location>
</feature>
<dbReference type="PANTHER" id="PTHR42829">
    <property type="entry name" value="NADH-UBIQUINONE OXIDOREDUCTASE CHAIN 5"/>
    <property type="match status" value="1"/>
</dbReference>
<dbReference type="PRINTS" id="PR01434">
    <property type="entry name" value="NADHDHGNASE5"/>
</dbReference>
<sequence>MLVSGVLKGSVLVLEWEMSEKFFMEMGFCMVLDWVACMFVLSVLFISGCVSIFSGFYLSHENFLKRFFFLVQLFVLSMILLILFPNYLGLMVGWDGLGVVSFLLVVYYLSSNSLSAGMITALSNRIGDVCFLLVIGLMSSMLSYSMWGVLLMSGFSMGFLMMLGSMTKSAQVPFSAWLPEAMAAPTPVSTLVHSSTLVTAGVYVMIRFSEYLGELEKYLLMVFSMVTMFLAGSSACAEVDMKKVVALSTLSQVGMMMFVISVGANTIAFFHLLVHAFFKALMFMCVGGVIFYSGSCQDARLLGGAWFKLPLTSVLFLFSNLSLMGFPFFSGFYSKELIVGVCLSSNCGFLSFILLVVCLALTACYSIRSIGLVFQDMGLSSLSFYSMENSYYLLSLLLMMNGAVMMSIIMQSLIKEFLAVSFIKGSLFYSLLIMMVVFLFNLVLFFSVSSKTMFLGFSKDFFSSMWFLSLISGNLISVGVLTTISKYINYVEMGWIRTYLWQSGVKNMFMGMSNKVLKINFNMVGLVMFYSFCFLVMVFWR</sequence>
<dbReference type="GeneID" id="29141292"/>
<feature type="transmembrane region" description="Helical" evidence="8">
    <location>
        <begin position="218"/>
        <end position="237"/>
    </location>
</feature>
<dbReference type="KEGG" id="rphi:29141292"/>
<evidence type="ECO:0000256" key="4">
    <source>
        <dbReference type="ARBA" id="ARBA00022989"/>
    </source>
</evidence>
<keyword evidence="3 8" id="KW-0812">Transmembrane</keyword>
<feature type="transmembrane region" description="Helical" evidence="8">
    <location>
        <begin position="67"/>
        <end position="84"/>
    </location>
</feature>
<comment type="catalytic activity">
    <reaction evidence="7">
        <text>a ubiquinone + NADH + 5 H(+)(in) = a ubiquinol + NAD(+) + 4 H(+)(out)</text>
        <dbReference type="Rhea" id="RHEA:29091"/>
        <dbReference type="Rhea" id="RHEA-COMP:9565"/>
        <dbReference type="Rhea" id="RHEA-COMP:9566"/>
        <dbReference type="ChEBI" id="CHEBI:15378"/>
        <dbReference type="ChEBI" id="CHEBI:16389"/>
        <dbReference type="ChEBI" id="CHEBI:17976"/>
        <dbReference type="ChEBI" id="CHEBI:57540"/>
        <dbReference type="ChEBI" id="CHEBI:57945"/>
        <dbReference type="EC" id="7.1.1.2"/>
    </reaction>
</comment>
<geneLocation type="mitochondrion" evidence="10"/>
<evidence type="ECO:0000256" key="6">
    <source>
        <dbReference type="ARBA" id="ARBA00031027"/>
    </source>
</evidence>
<protein>
    <recommendedName>
        <fullName evidence="2">NADH:ubiquinone reductase (H(+)-translocating)</fullName>
        <ecNumber evidence="2">7.1.1.2</ecNumber>
    </recommendedName>
    <alternativeName>
        <fullName evidence="6">NADH dehydrogenase subunit 5</fullName>
    </alternativeName>
</protein>
<dbReference type="GO" id="GO:0015990">
    <property type="term" value="P:electron transport coupled proton transport"/>
    <property type="evidence" value="ECO:0007669"/>
    <property type="project" value="TreeGrafter"/>
</dbReference>
<comment type="subcellular location">
    <subcellularLocation>
        <location evidence="1">Membrane</location>
        <topology evidence="1">Multi-pass membrane protein</topology>
    </subcellularLocation>
</comment>
<evidence type="ECO:0000313" key="10">
    <source>
        <dbReference type="EMBL" id="AKP94718.1"/>
    </source>
</evidence>
<proteinExistence type="predicted"/>
<feature type="transmembrane region" description="Helical" evidence="8">
    <location>
        <begin position="519"/>
        <end position="540"/>
    </location>
</feature>
<dbReference type="GO" id="GO:0016020">
    <property type="term" value="C:membrane"/>
    <property type="evidence" value="ECO:0007669"/>
    <property type="project" value="UniProtKB-SubCell"/>
</dbReference>
<feature type="transmembrane region" description="Helical" evidence="8">
    <location>
        <begin position="349"/>
        <end position="370"/>
    </location>
</feature>
<feature type="domain" description="NADH:quinone oxidoreductase/Mrp antiporter transmembrane" evidence="9">
    <location>
        <begin position="87"/>
        <end position="355"/>
    </location>
</feature>
<dbReference type="Pfam" id="PF00361">
    <property type="entry name" value="Proton_antipo_M"/>
    <property type="match status" value="1"/>
</dbReference>
<accession>A0A0H4SPF6</accession>
<dbReference type="AlphaFoldDB" id="A0A0H4SPF6"/>
<evidence type="ECO:0000256" key="3">
    <source>
        <dbReference type="ARBA" id="ARBA00022692"/>
    </source>
</evidence>
<dbReference type="GO" id="GO:0003954">
    <property type="term" value="F:NADH dehydrogenase activity"/>
    <property type="evidence" value="ECO:0007669"/>
    <property type="project" value="TreeGrafter"/>
</dbReference>
<evidence type="ECO:0000259" key="9">
    <source>
        <dbReference type="Pfam" id="PF00361"/>
    </source>
</evidence>
<dbReference type="EC" id="7.1.1.2" evidence="2"/>
<dbReference type="CTD" id="4540"/>
<keyword evidence="5 8" id="KW-0472">Membrane</keyword>
<evidence type="ECO:0000256" key="1">
    <source>
        <dbReference type="ARBA" id="ARBA00004141"/>
    </source>
</evidence>
<feature type="transmembrane region" description="Helical" evidence="8">
    <location>
        <begin position="391"/>
        <end position="414"/>
    </location>
</feature>
<evidence type="ECO:0000256" key="2">
    <source>
        <dbReference type="ARBA" id="ARBA00012944"/>
    </source>
</evidence>
<dbReference type="RefSeq" id="YP_009305276.1">
    <property type="nucleotide sequence ID" value="NC_031332.1"/>
</dbReference>
<organism evidence="10">
    <name type="scientific">Ruditapes philippinarum</name>
    <name type="common">Japanese carpet shell</name>
    <name type="synonym">Venerupis philippinarum</name>
    <dbReference type="NCBI Taxonomy" id="129788"/>
    <lineage>
        <taxon>Eukaryota</taxon>
        <taxon>Metazoa</taxon>
        <taxon>Spiralia</taxon>
        <taxon>Lophotrochozoa</taxon>
        <taxon>Mollusca</taxon>
        <taxon>Bivalvia</taxon>
        <taxon>Autobranchia</taxon>
        <taxon>Heteroconchia</taxon>
        <taxon>Euheterodonta</taxon>
        <taxon>Imparidentia</taxon>
        <taxon>Neoheterodontei</taxon>
        <taxon>Venerida</taxon>
        <taxon>Veneroidea</taxon>
        <taxon>Veneridae</taxon>
        <taxon>Ruditapes</taxon>
    </lineage>
</organism>
<name>A0A0H4SPF6_RUDPH</name>
<dbReference type="InterPro" id="IPR001750">
    <property type="entry name" value="ND/Mrp_TM"/>
</dbReference>
<keyword evidence="4 8" id="KW-1133">Transmembrane helix</keyword>
<feature type="transmembrane region" description="Helical" evidence="8">
    <location>
        <begin position="31"/>
        <end position="58"/>
    </location>
</feature>
<dbReference type="PANTHER" id="PTHR42829:SF2">
    <property type="entry name" value="NADH-UBIQUINONE OXIDOREDUCTASE CHAIN 5"/>
    <property type="match status" value="1"/>
</dbReference>
<feature type="transmembrane region" description="Helical" evidence="8">
    <location>
        <begin position="244"/>
        <end position="270"/>
    </location>
</feature>